<keyword evidence="6 9" id="KW-1133">Transmembrane helix</keyword>
<feature type="transmembrane region" description="Helical" evidence="9">
    <location>
        <begin position="42"/>
        <end position="61"/>
    </location>
</feature>
<dbReference type="CDD" id="cd18582">
    <property type="entry name" value="ABC_6TM_ATM1_ABCB7"/>
    <property type="match status" value="1"/>
</dbReference>
<dbReference type="SUPFAM" id="SSF90123">
    <property type="entry name" value="ABC transporter transmembrane region"/>
    <property type="match status" value="1"/>
</dbReference>
<keyword evidence="13" id="KW-1185">Reference proteome</keyword>
<evidence type="ECO:0000256" key="2">
    <source>
        <dbReference type="ARBA" id="ARBA00005417"/>
    </source>
</evidence>
<dbReference type="InterPro" id="IPR036640">
    <property type="entry name" value="ABC1_TM_sf"/>
</dbReference>
<dbReference type="InterPro" id="IPR011527">
    <property type="entry name" value="ABC1_TM_dom"/>
</dbReference>
<keyword evidence="4" id="KW-0547">Nucleotide-binding</keyword>
<feature type="transmembrane region" description="Helical" evidence="9">
    <location>
        <begin position="81"/>
        <end position="99"/>
    </location>
</feature>
<dbReference type="SUPFAM" id="SSF52540">
    <property type="entry name" value="P-loop containing nucleoside triphosphate hydrolases"/>
    <property type="match status" value="1"/>
</dbReference>
<organism evidence="12 13">
    <name type="scientific">Rhodomicrobium vannielii (strain ATCC 17100 / DSM 162 / LMG 4299 / NCIMB 10020 / ATH 3.1.1)</name>
    <dbReference type="NCBI Taxonomy" id="648757"/>
    <lineage>
        <taxon>Bacteria</taxon>
        <taxon>Pseudomonadati</taxon>
        <taxon>Pseudomonadota</taxon>
        <taxon>Alphaproteobacteria</taxon>
        <taxon>Hyphomicrobiales</taxon>
        <taxon>Hyphomicrobiaceae</taxon>
        <taxon>Rhodomicrobium</taxon>
    </lineage>
</organism>
<dbReference type="OrthoDB" id="9804259at2"/>
<evidence type="ECO:0000256" key="5">
    <source>
        <dbReference type="ARBA" id="ARBA00022840"/>
    </source>
</evidence>
<dbReference type="eggNOG" id="COG5265">
    <property type="taxonomic scope" value="Bacteria"/>
</dbReference>
<dbReference type="GO" id="GO:0140359">
    <property type="term" value="F:ABC-type transporter activity"/>
    <property type="evidence" value="ECO:0007669"/>
    <property type="project" value="InterPro"/>
</dbReference>
<dbReference type="Pfam" id="PF00664">
    <property type="entry name" value="ABC_membrane"/>
    <property type="match status" value="1"/>
</dbReference>
<dbReference type="STRING" id="648757.Rvan_0275"/>
<dbReference type="HOGENOM" id="CLU_000604_84_1_5"/>
<gene>
    <name evidence="12" type="ordered locus">Rvan_0275</name>
</gene>
<evidence type="ECO:0000313" key="13">
    <source>
        <dbReference type="Proteomes" id="UP000001399"/>
    </source>
</evidence>
<proteinExistence type="inferred from homology"/>
<dbReference type="PANTHER" id="PTHR24221:SF654">
    <property type="entry name" value="ATP-BINDING CASSETTE SUB-FAMILY B MEMBER 6"/>
    <property type="match status" value="1"/>
</dbReference>
<evidence type="ECO:0000256" key="9">
    <source>
        <dbReference type="SAM" id="Phobius"/>
    </source>
</evidence>
<reference evidence="13" key="1">
    <citation type="journal article" date="2011" name="J. Bacteriol.">
        <title>Genome sequences of eight morphologically diverse alphaproteobacteria.</title>
        <authorList>
            <consortium name="US DOE Joint Genome Institute"/>
            <person name="Brown P.J."/>
            <person name="Kysela D.T."/>
            <person name="Buechlein A."/>
            <person name="Hemmerich C."/>
            <person name="Brun Y.V."/>
        </authorList>
    </citation>
    <scope>NUCLEOTIDE SEQUENCE [LARGE SCALE GENOMIC DNA]</scope>
    <source>
        <strain evidence="13">ATCC 17100 / ATH 3.1.1 / DSM 162 / LMG 4299</strain>
    </source>
</reference>
<dbReference type="PROSITE" id="PS00211">
    <property type="entry name" value="ABC_TRANSPORTER_1"/>
    <property type="match status" value="1"/>
</dbReference>
<dbReference type="AlphaFoldDB" id="E3I6Z9"/>
<feature type="domain" description="ABC transmembrane type-1" evidence="11">
    <location>
        <begin position="43"/>
        <end position="336"/>
    </location>
</feature>
<protein>
    <submittedName>
        <fullName evidence="12">ABC transporter related protein</fullName>
    </submittedName>
</protein>
<dbReference type="EMBL" id="CP002292">
    <property type="protein sequence ID" value="ADP69564.1"/>
    <property type="molecule type" value="Genomic_DNA"/>
</dbReference>
<feature type="transmembrane region" description="Helical" evidence="9">
    <location>
        <begin position="162"/>
        <end position="187"/>
    </location>
</feature>
<evidence type="ECO:0000256" key="7">
    <source>
        <dbReference type="ARBA" id="ARBA00023136"/>
    </source>
</evidence>
<dbReference type="SMART" id="SM00382">
    <property type="entry name" value="AAA"/>
    <property type="match status" value="1"/>
</dbReference>
<evidence type="ECO:0000256" key="3">
    <source>
        <dbReference type="ARBA" id="ARBA00022692"/>
    </source>
</evidence>
<dbReference type="GO" id="GO:0005524">
    <property type="term" value="F:ATP binding"/>
    <property type="evidence" value="ECO:0007669"/>
    <property type="project" value="UniProtKB-KW"/>
</dbReference>
<sequence length="664" mass="73370">MHHHASRSVPPEKHGKTDHKAIFRYLLPFAWPKGRADLKARLVLAAVVLVAAKVVTVFMPVTYKYAVDALTAMPKTDGAQAAWTLAAVPLFMTLAYAGARIAMTGFQQLRDVLFAPIEQNATRMLTTSAFRHVHDLSLRFHLDRKTGGLTRVFDRGKIAVDLIIRMGVLNLVPTILEVLFVCLLFGFYFGWTFVAIVLGMIVIYTWYSIAVSEKRIAIRREYIEADTDATTKAVDSLLNYETVKYFGNERWEADRFDRSMRRYERASIKTATSLAALNFGQTVIFTLGMVTAMALSAHGVATGAMTVGDFVLINAVFIQLYQPLNLMGVIYREIKQAFVDIEALFELIGQKPEVKDKPGAKPLIVGAGAIRFDNVTFSYDGVRPILRGVDFEVPPGHMVALVGPSGAGKSTISRLLYRFYDVKTGRITIDGQDVRDVTQESLRAAIGIVPQDTVLFNDTIEYNIRYGRVDATDTEIREAARMAQIDGFIKQLPLGYKSMVGERGLKLSGGEKQRVAIARTILKGPPILILDEATSALDSFTEKEIQSALDSVAKGRTTLVIAHRLSTVIGADTILVLDKGRIVERGTHASLLEARGLYAALWTRQQEAEEARRKLAEMVEEGALPTVEPNASGAAVPAHMREVQSRRSCDLEETADDKVVVSRT</sequence>
<dbReference type="InterPro" id="IPR017871">
    <property type="entry name" value="ABC_transporter-like_CS"/>
</dbReference>
<feature type="transmembrane region" description="Helical" evidence="9">
    <location>
        <begin position="193"/>
        <end position="211"/>
    </location>
</feature>
<dbReference type="PANTHER" id="PTHR24221">
    <property type="entry name" value="ATP-BINDING CASSETTE SUB-FAMILY B"/>
    <property type="match status" value="1"/>
</dbReference>
<feature type="transmembrane region" description="Helical" evidence="9">
    <location>
        <begin position="270"/>
        <end position="294"/>
    </location>
</feature>
<dbReference type="PROSITE" id="PS50893">
    <property type="entry name" value="ABC_TRANSPORTER_2"/>
    <property type="match status" value="1"/>
</dbReference>
<dbReference type="FunFam" id="3.40.50.300:FF:003468">
    <property type="entry name" value="ABC transporter"/>
    <property type="match status" value="1"/>
</dbReference>
<keyword evidence="3 9" id="KW-0812">Transmembrane</keyword>
<comment type="subcellular location">
    <subcellularLocation>
        <location evidence="1">Cell membrane</location>
        <topology evidence="1">Multi-pass membrane protein</topology>
    </subcellularLocation>
</comment>
<comment type="similarity">
    <text evidence="2">Belongs to the ABC transporter superfamily.</text>
</comment>
<dbReference type="Pfam" id="PF00005">
    <property type="entry name" value="ABC_tran"/>
    <property type="match status" value="1"/>
</dbReference>
<dbReference type="CDD" id="cd03253">
    <property type="entry name" value="ABCC_ATM1_transporter"/>
    <property type="match status" value="1"/>
</dbReference>
<dbReference type="InterPro" id="IPR039421">
    <property type="entry name" value="Type_1_exporter"/>
</dbReference>
<evidence type="ECO:0000256" key="6">
    <source>
        <dbReference type="ARBA" id="ARBA00022989"/>
    </source>
</evidence>
<feature type="region of interest" description="Disordered" evidence="8">
    <location>
        <begin position="642"/>
        <end position="664"/>
    </location>
</feature>
<dbReference type="RefSeq" id="WP_013417971.1">
    <property type="nucleotide sequence ID" value="NC_014664.1"/>
</dbReference>
<dbReference type="KEGG" id="rva:Rvan_0275"/>
<dbReference type="Gene3D" id="1.20.1560.10">
    <property type="entry name" value="ABC transporter type 1, transmembrane domain"/>
    <property type="match status" value="1"/>
</dbReference>
<dbReference type="GO" id="GO:0016887">
    <property type="term" value="F:ATP hydrolysis activity"/>
    <property type="evidence" value="ECO:0007669"/>
    <property type="project" value="InterPro"/>
</dbReference>
<evidence type="ECO:0000256" key="4">
    <source>
        <dbReference type="ARBA" id="ARBA00022741"/>
    </source>
</evidence>
<dbReference type="PROSITE" id="PS50929">
    <property type="entry name" value="ABC_TM1F"/>
    <property type="match status" value="1"/>
</dbReference>
<keyword evidence="7 9" id="KW-0472">Membrane</keyword>
<evidence type="ECO:0000259" key="11">
    <source>
        <dbReference type="PROSITE" id="PS50929"/>
    </source>
</evidence>
<evidence type="ECO:0000256" key="1">
    <source>
        <dbReference type="ARBA" id="ARBA00004651"/>
    </source>
</evidence>
<dbReference type="GO" id="GO:0005886">
    <property type="term" value="C:plasma membrane"/>
    <property type="evidence" value="ECO:0007669"/>
    <property type="project" value="UniProtKB-SubCell"/>
</dbReference>
<accession>E3I6Z9</accession>
<keyword evidence="5" id="KW-0067">ATP-binding</keyword>
<dbReference type="Gene3D" id="3.40.50.300">
    <property type="entry name" value="P-loop containing nucleotide triphosphate hydrolases"/>
    <property type="match status" value="1"/>
</dbReference>
<evidence type="ECO:0000313" key="12">
    <source>
        <dbReference type="EMBL" id="ADP69564.1"/>
    </source>
</evidence>
<feature type="domain" description="ABC transporter" evidence="10">
    <location>
        <begin position="370"/>
        <end position="604"/>
    </location>
</feature>
<name>E3I6Z9_RHOVT</name>
<dbReference type="InterPro" id="IPR003439">
    <property type="entry name" value="ABC_transporter-like_ATP-bd"/>
</dbReference>
<dbReference type="InterPro" id="IPR003593">
    <property type="entry name" value="AAA+_ATPase"/>
</dbReference>
<evidence type="ECO:0000259" key="10">
    <source>
        <dbReference type="PROSITE" id="PS50893"/>
    </source>
</evidence>
<dbReference type="InterPro" id="IPR027417">
    <property type="entry name" value="P-loop_NTPase"/>
</dbReference>
<dbReference type="Proteomes" id="UP000001399">
    <property type="component" value="Chromosome"/>
</dbReference>
<evidence type="ECO:0000256" key="8">
    <source>
        <dbReference type="SAM" id="MobiDB-lite"/>
    </source>
</evidence>